<dbReference type="EMBL" id="CACRXK020000003">
    <property type="protein sequence ID" value="CAB3976592.1"/>
    <property type="molecule type" value="Genomic_DNA"/>
</dbReference>
<accession>A0A7D9D4I4</accession>
<feature type="compositionally biased region" description="Basic and acidic residues" evidence="1">
    <location>
        <begin position="406"/>
        <end position="421"/>
    </location>
</feature>
<feature type="region of interest" description="Disordered" evidence="1">
    <location>
        <begin position="492"/>
        <end position="547"/>
    </location>
</feature>
<dbReference type="SUPFAM" id="SSF54928">
    <property type="entry name" value="RNA-binding domain, RBD"/>
    <property type="match status" value="1"/>
</dbReference>
<feature type="compositionally biased region" description="Acidic residues" evidence="1">
    <location>
        <begin position="522"/>
        <end position="538"/>
    </location>
</feature>
<proteinExistence type="predicted"/>
<name>A0A7D9D4I4_PARCT</name>
<dbReference type="PANTHER" id="PTHR18806:SF4">
    <property type="entry name" value="RNA-BINDING PROTEIN 25"/>
    <property type="match status" value="1"/>
</dbReference>
<dbReference type="InterPro" id="IPR036483">
    <property type="entry name" value="PWI_dom_sf"/>
</dbReference>
<dbReference type="SUPFAM" id="SSF101233">
    <property type="entry name" value="PWI domain"/>
    <property type="match status" value="1"/>
</dbReference>
<dbReference type="PROSITE" id="PS50102">
    <property type="entry name" value="RRM"/>
    <property type="match status" value="1"/>
</dbReference>
<reference evidence="2" key="1">
    <citation type="submission" date="2020-04" db="EMBL/GenBank/DDBJ databases">
        <authorList>
            <person name="Alioto T."/>
            <person name="Alioto T."/>
            <person name="Gomez Garrido J."/>
        </authorList>
    </citation>
    <scope>NUCLEOTIDE SEQUENCE</scope>
    <source>
        <strain evidence="2">A484AB</strain>
    </source>
</reference>
<dbReference type="GO" id="GO:0003729">
    <property type="term" value="F:mRNA binding"/>
    <property type="evidence" value="ECO:0007669"/>
    <property type="project" value="TreeGrafter"/>
</dbReference>
<protein>
    <submittedName>
        <fullName evidence="2">RNA-binding 25 isoform X2</fullName>
    </submittedName>
</protein>
<sequence length="776" mass="90780">MSFQAPPQSNLAPPGTQGNVMPGYLPPSGLPPPPMPPSFPGYQVPPASQKQQGGTPSGFSNSGHNNQQGHRPHFAKKHSDYYDKRNYQQNYRPPNSDKPTVTVFVGNITEHASDALIRQLLMKCGIVINWKRVQGADGKLQAFGFCEYVDPETGLRAIRLLHDLSFGDKNLVVKVDQKTKEMLEEYKKKKASSENKELKDGDEEILDEATKRHDEEVRKAISGLVSENSDVLSGKFKAPVSKWKQTHSGSEENLDGLGMDKEKKHLISKEILSFRNTYKDSQKQQRDKDDKEEDRERNRDREKQRERTPEKERERSKSQEKTKDRNEDRVRRSPSKEQERDTNRDTRDRERENRDNRDNRERDRDRRDRDRDRRDREGDRRDRENRDNKGSSRSNRDRELDEDESYERRKRERRQKERSQAYVERLKAWELRERKKQREYDRELEKERENDSEQAREKKHLLEFLEDYDDEQDDPKYYRGSSFDRRLQARIQEMETDDKDRQREMEEIEEIRKRLGDRAIEPEEELMEEEPEPQPEPEPEPRPTLQATFKPAVAPVESAPKVASPVLQYNSPKNVPVVSQNHKPIAPEQQQSEVDGAEVAQKKTFVFEMKTKGHVGSANSNRKKLEAVFNSEEDSSNTQTPKRKLVPLDYSEEEKKAVATAKSAEQKKKSIKSLIERIPTAKNELFAYPLDWECVDQNLIDRRIRPWVNKKIVEYIGEEEPSLVDFMCTKLLARSAPNNILHDVSMVLDDEAEVFVVKMWRLLIYETEAKKIGLVK</sequence>
<organism evidence="2 3">
    <name type="scientific">Paramuricea clavata</name>
    <name type="common">Red gorgonian</name>
    <name type="synonym">Violescent sea-whip</name>
    <dbReference type="NCBI Taxonomy" id="317549"/>
    <lineage>
        <taxon>Eukaryota</taxon>
        <taxon>Metazoa</taxon>
        <taxon>Cnidaria</taxon>
        <taxon>Anthozoa</taxon>
        <taxon>Octocorallia</taxon>
        <taxon>Malacalcyonacea</taxon>
        <taxon>Plexauridae</taxon>
        <taxon>Paramuricea</taxon>
    </lineage>
</organism>
<dbReference type="PANTHER" id="PTHR18806">
    <property type="entry name" value="RBM25 PROTEIN"/>
    <property type="match status" value="1"/>
</dbReference>
<dbReference type="InterPro" id="IPR034268">
    <property type="entry name" value="RBM25_RRM"/>
</dbReference>
<feature type="region of interest" description="Disordered" evidence="1">
    <location>
        <begin position="437"/>
        <end position="458"/>
    </location>
</feature>
<feature type="compositionally biased region" description="Polar residues" evidence="1">
    <location>
        <begin position="1"/>
        <end position="19"/>
    </location>
</feature>
<dbReference type="GO" id="GO:0000381">
    <property type="term" value="P:regulation of alternative mRNA splicing, via spliceosome"/>
    <property type="evidence" value="ECO:0007669"/>
    <property type="project" value="TreeGrafter"/>
</dbReference>
<feature type="region of interest" description="Disordered" evidence="1">
    <location>
        <begin position="240"/>
        <end position="260"/>
    </location>
</feature>
<keyword evidence="3" id="KW-1185">Reference proteome</keyword>
<dbReference type="InterPro" id="IPR012677">
    <property type="entry name" value="Nucleotide-bd_a/b_plait_sf"/>
</dbReference>
<comment type="caution">
    <text evidence="2">The sequence shown here is derived from an EMBL/GenBank/DDBJ whole genome shotgun (WGS) entry which is preliminary data.</text>
</comment>
<dbReference type="SMART" id="SM00311">
    <property type="entry name" value="PWI"/>
    <property type="match status" value="1"/>
</dbReference>
<evidence type="ECO:0000313" key="3">
    <source>
        <dbReference type="Proteomes" id="UP001152795"/>
    </source>
</evidence>
<dbReference type="Gene3D" id="3.30.70.330">
    <property type="match status" value="1"/>
</dbReference>
<feature type="compositionally biased region" description="Basic and acidic residues" evidence="1">
    <location>
        <begin position="277"/>
        <end position="399"/>
    </location>
</feature>
<dbReference type="Proteomes" id="UP001152795">
    <property type="component" value="Unassembled WGS sequence"/>
</dbReference>
<evidence type="ECO:0000256" key="1">
    <source>
        <dbReference type="SAM" id="MobiDB-lite"/>
    </source>
</evidence>
<feature type="compositionally biased region" description="Polar residues" evidence="1">
    <location>
        <begin position="46"/>
        <end position="69"/>
    </location>
</feature>
<dbReference type="InterPro" id="IPR035979">
    <property type="entry name" value="RBD_domain_sf"/>
</dbReference>
<dbReference type="FunFam" id="1.20.1390.10:FF:000004">
    <property type="entry name" value="RNA-binding motif protein 25"/>
    <property type="match status" value="1"/>
</dbReference>
<feature type="region of interest" description="Disordered" evidence="1">
    <location>
        <begin position="272"/>
        <end position="421"/>
    </location>
</feature>
<evidence type="ECO:0000313" key="2">
    <source>
        <dbReference type="EMBL" id="CAB3976592.1"/>
    </source>
</evidence>
<dbReference type="OrthoDB" id="6275295at2759"/>
<dbReference type="Gene3D" id="1.20.1390.10">
    <property type="entry name" value="PWI domain"/>
    <property type="match status" value="1"/>
</dbReference>
<feature type="compositionally biased region" description="Basic and acidic residues" evidence="1">
    <location>
        <begin position="498"/>
        <end position="521"/>
    </location>
</feature>
<feature type="compositionally biased region" description="Pro residues" evidence="1">
    <location>
        <begin position="24"/>
        <end position="39"/>
    </location>
</feature>
<dbReference type="Pfam" id="PF01480">
    <property type="entry name" value="PWI"/>
    <property type="match status" value="1"/>
</dbReference>
<feature type="region of interest" description="Disordered" evidence="1">
    <location>
        <begin position="1"/>
        <end position="75"/>
    </location>
</feature>
<gene>
    <name evidence="2" type="ORF">PACLA_8A014633</name>
</gene>
<dbReference type="GO" id="GO:0005681">
    <property type="term" value="C:spliceosomal complex"/>
    <property type="evidence" value="ECO:0007669"/>
    <property type="project" value="TreeGrafter"/>
</dbReference>
<dbReference type="PROSITE" id="PS51025">
    <property type="entry name" value="PWI"/>
    <property type="match status" value="1"/>
</dbReference>
<dbReference type="InterPro" id="IPR002483">
    <property type="entry name" value="PWI_dom"/>
</dbReference>
<dbReference type="AlphaFoldDB" id="A0A7D9D4I4"/>
<dbReference type="Pfam" id="PF00076">
    <property type="entry name" value="RRM_1"/>
    <property type="match status" value="1"/>
</dbReference>
<dbReference type="InterPro" id="IPR000504">
    <property type="entry name" value="RRM_dom"/>
</dbReference>
<dbReference type="CDD" id="cd12446">
    <property type="entry name" value="RRM_RBM25"/>
    <property type="match status" value="1"/>
</dbReference>
<dbReference type="SMART" id="SM00360">
    <property type="entry name" value="RRM"/>
    <property type="match status" value="1"/>
</dbReference>
<dbReference type="InterPro" id="IPR052768">
    <property type="entry name" value="RBM25"/>
</dbReference>